<dbReference type="AlphaFoldDB" id="A0A4R3LVR0"/>
<evidence type="ECO:0000313" key="2">
    <source>
        <dbReference type="EMBL" id="TCT04156.1"/>
    </source>
</evidence>
<feature type="region of interest" description="Disordered" evidence="1">
    <location>
        <begin position="1"/>
        <end position="22"/>
    </location>
</feature>
<gene>
    <name evidence="2" type="ORF">EDC22_11632</name>
</gene>
<proteinExistence type="predicted"/>
<feature type="compositionally biased region" description="Basic residues" evidence="1">
    <location>
        <begin position="1"/>
        <end position="17"/>
    </location>
</feature>
<name>A0A4R3LVR0_9HYPH</name>
<sequence>MARDRKTRPGPTKRHGQAARADCERVVRAGAELYDRARHLPRLARATPQEIASGDRAVGRILLARLMRALRSERRRGRAGHWSYDLNRHIALMQAIAAERARLMALDDATAARHAGEERPTANGR</sequence>
<evidence type="ECO:0000313" key="3">
    <source>
        <dbReference type="Proteomes" id="UP000295678"/>
    </source>
</evidence>
<dbReference type="InterPro" id="IPR045516">
    <property type="entry name" value="DUF6477"/>
</dbReference>
<dbReference type="Pfam" id="PF20083">
    <property type="entry name" value="DUF6477"/>
    <property type="match status" value="1"/>
</dbReference>
<evidence type="ECO:0000256" key="1">
    <source>
        <dbReference type="SAM" id="MobiDB-lite"/>
    </source>
</evidence>
<dbReference type="Proteomes" id="UP000295678">
    <property type="component" value="Unassembled WGS sequence"/>
</dbReference>
<reference evidence="2 3" key="1">
    <citation type="submission" date="2019-03" db="EMBL/GenBank/DDBJ databases">
        <title>Genomic Encyclopedia of Type Strains, Phase IV (KMG-IV): sequencing the most valuable type-strain genomes for metagenomic binning, comparative biology and taxonomic classification.</title>
        <authorList>
            <person name="Goeker M."/>
        </authorList>
    </citation>
    <scope>NUCLEOTIDE SEQUENCE [LARGE SCALE GENOMIC DNA]</scope>
    <source>
        <strain evidence="2 3">DSM 19345</strain>
    </source>
</reference>
<organism evidence="2 3">
    <name type="scientific">Tepidamorphus gemmatus</name>
    <dbReference type="NCBI Taxonomy" id="747076"/>
    <lineage>
        <taxon>Bacteria</taxon>
        <taxon>Pseudomonadati</taxon>
        <taxon>Pseudomonadota</taxon>
        <taxon>Alphaproteobacteria</taxon>
        <taxon>Hyphomicrobiales</taxon>
        <taxon>Tepidamorphaceae</taxon>
        <taxon>Tepidamorphus</taxon>
    </lineage>
</organism>
<protein>
    <submittedName>
        <fullName evidence="2">Uncharacterized protein</fullName>
    </submittedName>
</protein>
<dbReference type="OrthoDB" id="8456945at2"/>
<comment type="caution">
    <text evidence="2">The sequence shown here is derived from an EMBL/GenBank/DDBJ whole genome shotgun (WGS) entry which is preliminary data.</text>
</comment>
<accession>A0A4R3LVR0</accession>
<dbReference type="RefSeq" id="WP_132807858.1">
    <property type="nucleotide sequence ID" value="NZ_SMAK01000016.1"/>
</dbReference>
<keyword evidence="3" id="KW-1185">Reference proteome</keyword>
<dbReference type="EMBL" id="SMAK01000016">
    <property type="protein sequence ID" value="TCT04156.1"/>
    <property type="molecule type" value="Genomic_DNA"/>
</dbReference>